<evidence type="ECO:0000259" key="7">
    <source>
        <dbReference type="Pfam" id="PF00148"/>
    </source>
</evidence>
<keyword evidence="5 6" id="KW-0535">Nitrogen fixation</keyword>
<dbReference type="InterPro" id="IPR050152">
    <property type="entry name" value="ChlB/BchB/BchZ"/>
</dbReference>
<evidence type="ECO:0000256" key="4">
    <source>
        <dbReference type="ARBA" id="ARBA00013282"/>
    </source>
</evidence>
<evidence type="ECO:0000256" key="5">
    <source>
        <dbReference type="ARBA" id="ARBA00023231"/>
    </source>
</evidence>
<dbReference type="PROSITE" id="PS00699">
    <property type="entry name" value="NITROGENASE_1_1"/>
    <property type="match status" value="1"/>
</dbReference>
<dbReference type="InterPro" id="IPR005975">
    <property type="entry name" value="Nase_Mo-Fe_CF"/>
</dbReference>
<evidence type="ECO:0000256" key="6">
    <source>
        <dbReference type="RuleBase" id="RU004021"/>
    </source>
</evidence>
<dbReference type="SUPFAM" id="SSF53807">
    <property type="entry name" value="Helical backbone' metal receptor"/>
    <property type="match status" value="1"/>
</dbReference>
<dbReference type="Pfam" id="PF00148">
    <property type="entry name" value="Oxidored_nitro"/>
    <property type="match status" value="1"/>
</dbReference>
<dbReference type="Gene3D" id="6.10.250.1090">
    <property type="match status" value="1"/>
</dbReference>
<dbReference type="InterPro" id="IPR000318">
    <property type="entry name" value="Nase_comp1_CS"/>
</dbReference>
<dbReference type="CDD" id="cd01966">
    <property type="entry name" value="Nitrogenase_NifN_1"/>
    <property type="match status" value="1"/>
</dbReference>
<dbReference type="RefSeq" id="WP_386025426.1">
    <property type="nucleotide sequence ID" value="NZ_JBHUHX010000016.1"/>
</dbReference>
<comment type="pathway">
    <text evidence="2">Cofactor biosynthesis; Fe-Mo cofactor biosynthesis.</text>
</comment>
<reference evidence="9" key="1">
    <citation type="journal article" date="2019" name="Int. J. Syst. Evol. Microbiol.">
        <title>The Global Catalogue of Microorganisms (GCM) 10K type strain sequencing project: providing services to taxonomists for standard genome sequencing and annotation.</title>
        <authorList>
            <consortium name="The Broad Institute Genomics Platform"/>
            <consortium name="The Broad Institute Genome Sequencing Center for Infectious Disease"/>
            <person name="Wu L."/>
            <person name="Ma J."/>
        </authorList>
    </citation>
    <scope>NUCLEOTIDE SEQUENCE [LARGE SCALE GENOMIC DNA]</scope>
    <source>
        <strain evidence="9">KACC 12597</strain>
    </source>
</reference>
<organism evidence="8 9">
    <name type="scientific">Thiorhodococcus fuscus</name>
    <dbReference type="NCBI Taxonomy" id="527200"/>
    <lineage>
        <taxon>Bacteria</taxon>
        <taxon>Pseudomonadati</taxon>
        <taxon>Pseudomonadota</taxon>
        <taxon>Gammaproteobacteria</taxon>
        <taxon>Chromatiales</taxon>
        <taxon>Chromatiaceae</taxon>
        <taxon>Thiorhodococcus</taxon>
    </lineage>
</organism>
<dbReference type="PANTHER" id="PTHR33712:SF7">
    <property type="entry name" value="LIGHT-INDEPENDENT PROTOCHLOROPHYLLIDE REDUCTASE SUBUNIT B"/>
    <property type="match status" value="1"/>
</dbReference>
<dbReference type="Proteomes" id="UP001597337">
    <property type="component" value="Unassembled WGS sequence"/>
</dbReference>
<proteinExistence type="inferred from homology"/>
<accession>A0ABW4Y6D6</accession>
<evidence type="ECO:0000256" key="3">
    <source>
        <dbReference type="ARBA" id="ARBA00011002"/>
    </source>
</evidence>
<feature type="domain" description="Nitrogenase/oxidoreductase component 1" evidence="7">
    <location>
        <begin position="20"/>
        <end position="421"/>
    </location>
</feature>
<comment type="caution">
    <text evidence="8">The sequence shown here is derived from an EMBL/GenBank/DDBJ whole genome shotgun (WGS) entry which is preliminary data.</text>
</comment>
<gene>
    <name evidence="8" type="primary">nifN</name>
    <name evidence="8" type="ORF">ACFSJC_07810</name>
</gene>
<dbReference type="EMBL" id="JBHUHX010000016">
    <property type="protein sequence ID" value="MFD2111741.1"/>
    <property type="molecule type" value="Genomic_DNA"/>
</dbReference>
<dbReference type="Gene3D" id="3.40.50.1980">
    <property type="entry name" value="Nitrogenase molybdenum iron protein domain"/>
    <property type="match status" value="3"/>
</dbReference>
<name>A0ABW4Y6D6_9GAMM</name>
<evidence type="ECO:0000313" key="8">
    <source>
        <dbReference type="EMBL" id="MFD2111741.1"/>
    </source>
</evidence>
<evidence type="ECO:0000256" key="2">
    <source>
        <dbReference type="ARBA" id="ARBA00005155"/>
    </source>
</evidence>
<evidence type="ECO:0000256" key="1">
    <source>
        <dbReference type="ARBA" id="ARBA00003171"/>
    </source>
</evidence>
<keyword evidence="9" id="KW-1185">Reference proteome</keyword>
<protein>
    <recommendedName>
        <fullName evidence="4">Nitrogenase iron-molybdenum cofactor biosynthesis protein NifN</fullName>
    </recommendedName>
</protein>
<evidence type="ECO:0000313" key="9">
    <source>
        <dbReference type="Proteomes" id="UP001597337"/>
    </source>
</evidence>
<dbReference type="PANTHER" id="PTHR33712">
    <property type="entry name" value="LIGHT-INDEPENDENT PROTOCHLOROPHYLLIDE REDUCTASE SUBUNIT B"/>
    <property type="match status" value="1"/>
</dbReference>
<comment type="similarity">
    <text evidence="3 6">Belongs to the NifD/NifK/NifE/NifN family.</text>
</comment>
<sequence>MAKVRRKSGKPLQVNPHKLSQPMGATLAFLGVDRCMPLMHGAQGCASFTKVMFTRHFCEPIALQTTAVNDVIAVLDGGDYSIVESIKNIHDKVAPELVGLHTTGLTETKGDDIRGVASKIDVPLVYVNTPDYQGGLESGWTLTTQALIDQLTKPSDQIDARKIVLVPHVSLQPIEVEKLREFIEAFGFKVVAVPDLSSSLDNHLGEKQASLSSGGVTVAELERLADAAFVVTLGASVKPVGATLQKKNPSIQHRHFDHVNGLRGTDALVAWLLDASGRDAPPEVVQRWRKRLQDAMLDSHFSIGQTRFLLVAEPDHLASMAASLREVGGKVALAIATVDSPILDDIEADQVIVGDLEDAEKMGDDYDIVIGNFHTEALAHRVGKKAVMRGFPNYEEVGIALKNDVLYEGGAYFLFEIANTAEKMREDQVHHERERIKRQSIAESA</sequence>
<dbReference type="InterPro" id="IPR000510">
    <property type="entry name" value="Nase/OxRdtase_comp1"/>
</dbReference>
<dbReference type="NCBIfam" id="TIGR01285">
    <property type="entry name" value="nifN"/>
    <property type="match status" value="1"/>
</dbReference>
<comment type="function">
    <text evidence="1">This protein may play a role in the biosynthesis of the prosthetic group of nitrogenase (FeMo cofactor).</text>
</comment>